<dbReference type="Gramene" id="Os01t0728900-02">
    <property type="protein sequence ID" value="Os01t0728900-02"/>
    <property type="gene ID" value="Os01g0728900"/>
</dbReference>
<proteinExistence type="predicted"/>
<evidence type="ECO:0000313" key="3">
    <source>
        <dbReference type="Proteomes" id="UP000059680"/>
    </source>
</evidence>
<dbReference type="EMBL" id="AP014957">
    <property type="protein sequence ID" value="BAS74156.1"/>
    <property type="molecule type" value="Genomic_DNA"/>
</dbReference>
<evidence type="ECO:0000256" key="1">
    <source>
        <dbReference type="SAM" id="MobiDB-lite"/>
    </source>
</evidence>
<keyword evidence="3" id="KW-1185">Reference proteome</keyword>
<sequence length="131" mass="13236">LACVVAASASSSYRCCAGATPCGSSHPEEGEGRPLLPSHLQAITASLFLSQSSVSCRSGLGAIGIDVLGLPNGLLAGESAPLKGDAWKPKPPPPPSSPATAHPGLLLHPLPHLHLDAGSCFRVARFGKGRT</sequence>
<dbReference type="ExpressionAtlas" id="A0A0P0V7Q8">
    <property type="expression patterns" value="baseline and differential"/>
</dbReference>
<gene>
    <name evidence="2" type="ordered locus">Os01g0728900</name>
    <name evidence="2" type="ORF">OSNPB_010728900</name>
</gene>
<dbReference type="PaxDb" id="39947-A0A0P0V7Q8"/>
<name>A0A0P0V7Q8_ORYSJ</name>
<organism evidence="2 3">
    <name type="scientific">Oryza sativa subsp. japonica</name>
    <name type="common">Rice</name>
    <dbReference type="NCBI Taxonomy" id="39947"/>
    <lineage>
        <taxon>Eukaryota</taxon>
        <taxon>Viridiplantae</taxon>
        <taxon>Streptophyta</taxon>
        <taxon>Embryophyta</taxon>
        <taxon>Tracheophyta</taxon>
        <taxon>Spermatophyta</taxon>
        <taxon>Magnoliopsida</taxon>
        <taxon>Liliopsida</taxon>
        <taxon>Poales</taxon>
        <taxon>Poaceae</taxon>
        <taxon>BOP clade</taxon>
        <taxon>Oryzoideae</taxon>
        <taxon>Oryzeae</taxon>
        <taxon>Oryzinae</taxon>
        <taxon>Oryza</taxon>
        <taxon>Oryza sativa</taxon>
    </lineage>
</organism>
<feature type="region of interest" description="Disordered" evidence="1">
    <location>
        <begin position="81"/>
        <end position="104"/>
    </location>
</feature>
<feature type="non-terminal residue" evidence="2">
    <location>
        <position position="1"/>
    </location>
</feature>
<protein>
    <submittedName>
        <fullName evidence="2">Os01g0728900 protein</fullName>
    </submittedName>
</protein>
<reference evidence="2 3" key="2">
    <citation type="journal article" date="2013" name="Plant Cell Physiol.">
        <title>Rice Annotation Project Database (RAP-DB): an integrative and interactive database for rice genomics.</title>
        <authorList>
            <person name="Sakai H."/>
            <person name="Lee S.S."/>
            <person name="Tanaka T."/>
            <person name="Numa H."/>
            <person name="Kim J."/>
            <person name="Kawahara Y."/>
            <person name="Wakimoto H."/>
            <person name="Yang C.C."/>
            <person name="Iwamoto M."/>
            <person name="Abe T."/>
            <person name="Yamada Y."/>
            <person name="Muto A."/>
            <person name="Inokuchi H."/>
            <person name="Ikemura T."/>
            <person name="Matsumoto T."/>
            <person name="Sasaki T."/>
            <person name="Itoh T."/>
        </authorList>
    </citation>
    <scope>NUCLEOTIDE SEQUENCE [LARGE SCALE GENOMIC DNA]</scope>
    <source>
        <strain evidence="3">cv. Nipponbare</strain>
    </source>
</reference>
<reference evidence="2 3" key="3">
    <citation type="journal article" date="2013" name="Rice">
        <title>Improvement of the Oryza sativa Nipponbare reference genome using next generation sequence and optical map data.</title>
        <authorList>
            <person name="Kawahara Y."/>
            <person name="de la Bastide M."/>
            <person name="Hamilton J.P."/>
            <person name="Kanamori H."/>
            <person name="McCombie W.R."/>
            <person name="Ouyang S."/>
            <person name="Schwartz D.C."/>
            <person name="Tanaka T."/>
            <person name="Wu J."/>
            <person name="Zhou S."/>
            <person name="Childs K.L."/>
            <person name="Davidson R.M."/>
            <person name="Lin H."/>
            <person name="Quesada-Ocampo L."/>
            <person name="Vaillancourt B."/>
            <person name="Sakai H."/>
            <person name="Lee S.S."/>
            <person name="Kim J."/>
            <person name="Numa H."/>
            <person name="Itoh T."/>
            <person name="Buell C.R."/>
            <person name="Matsumoto T."/>
        </authorList>
    </citation>
    <scope>NUCLEOTIDE SEQUENCE [LARGE SCALE GENOMIC DNA]</scope>
    <source>
        <strain evidence="3">cv. Nipponbare</strain>
    </source>
</reference>
<accession>A0A0P0V7Q8</accession>
<dbReference type="Gramene" id="Os01t0728900-01">
    <property type="protein sequence ID" value="Os01t0728900-01"/>
    <property type="gene ID" value="Os01g0728900"/>
</dbReference>
<dbReference type="InParanoid" id="A0A0P0V7Q8"/>
<reference evidence="3" key="1">
    <citation type="journal article" date="2005" name="Nature">
        <title>The map-based sequence of the rice genome.</title>
        <authorList>
            <consortium name="International rice genome sequencing project (IRGSP)"/>
            <person name="Matsumoto T."/>
            <person name="Wu J."/>
            <person name="Kanamori H."/>
            <person name="Katayose Y."/>
            <person name="Fujisawa M."/>
            <person name="Namiki N."/>
            <person name="Mizuno H."/>
            <person name="Yamamoto K."/>
            <person name="Antonio B.A."/>
            <person name="Baba T."/>
            <person name="Sakata K."/>
            <person name="Nagamura Y."/>
            <person name="Aoki H."/>
            <person name="Arikawa K."/>
            <person name="Arita K."/>
            <person name="Bito T."/>
            <person name="Chiden Y."/>
            <person name="Fujitsuka N."/>
            <person name="Fukunaka R."/>
            <person name="Hamada M."/>
            <person name="Harada C."/>
            <person name="Hayashi A."/>
            <person name="Hijishita S."/>
            <person name="Honda M."/>
            <person name="Hosokawa S."/>
            <person name="Ichikawa Y."/>
            <person name="Idonuma A."/>
            <person name="Iijima M."/>
            <person name="Ikeda M."/>
            <person name="Ikeno M."/>
            <person name="Ito K."/>
            <person name="Ito S."/>
            <person name="Ito T."/>
            <person name="Ito Y."/>
            <person name="Ito Y."/>
            <person name="Iwabuchi A."/>
            <person name="Kamiya K."/>
            <person name="Karasawa W."/>
            <person name="Kurita K."/>
            <person name="Katagiri S."/>
            <person name="Kikuta A."/>
            <person name="Kobayashi H."/>
            <person name="Kobayashi N."/>
            <person name="Machita K."/>
            <person name="Maehara T."/>
            <person name="Masukawa M."/>
            <person name="Mizubayashi T."/>
            <person name="Mukai Y."/>
            <person name="Nagasaki H."/>
            <person name="Nagata Y."/>
            <person name="Naito S."/>
            <person name="Nakashima M."/>
            <person name="Nakama Y."/>
            <person name="Nakamichi Y."/>
            <person name="Nakamura M."/>
            <person name="Meguro A."/>
            <person name="Negishi M."/>
            <person name="Ohta I."/>
            <person name="Ohta T."/>
            <person name="Okamoto M."/>
            <person name="Ono N."/>
            <person name="Saji S."/>
            <person name="Sakaguchi M."/>
            <person name="Sakai K."/>
            <person name="Shibata M."/>
            <person name="Shimokawa T."/>
            <person name="Song J."/>
            <person name="Takazaki Y."/>
            <person name="Terasawa K."/>
            <person name="Tsugane M."/>
            <person name="Tsuji K."/>
            <person name="Ueda S."/>
            <person name="Waki K."/>
            <person name="Yamagata H."/>
            <person name="Yamamoto M."/>
            <person name="Yamamoto S."/>
            <person name="Yamane H."/>
            <person name="Yoshiki S."/>
            <person name="Yoshihara R."/>
            <person name="Yukawa K."/>
            <person name="Zhong H."/>
            <person name="Yano M."/>
            <person name="Yuan Q."/>
            <person name="Ouyang S."/>
            <person name="Liu J."/>
            <person name="Jones K.M."/>
            <person name="Gansberger K."/>
            <person name="Moffat K."/>
            <person name="Hill J."/>
            <person name="Bera J."/>
            <person name="Fadrosh D."/>
            <person name="Jin S."/>
            <person name="Johri S."/>
            <person name="Kim M."/>
            <person name="Overton L."/>
            <person name="Reardon M."/>
            <person name="Tsitrin T."/>
            <person name="Vuong H."/>
            <person name="Weaver B."/>
            <person name="Ciecko A."/>
            <person name="Tallon L."/>
            <person name="Jackson J."/>
            <person name="Pai G."/>
            <person name="Aken S.V."/>
            <person name="Utterback T."/>
            <person name="Reidmuller S."/>
            <person name="Feldblyum T."/>
            <person name="Hsiao J."/>
            <person name="Zismann V."/>
            <person name="Iobst S."/>
            <person name="de Vazeille A.R."/>
            <person name="Buell C.R."/>
            <person name="Ying K."/>
            <person name="Li Y."/>
            <person name="Lu T."/>
            <person name="Huang Y."/>
            <person name="Zhao Q."/>
            <person name="Feng Q."/>
            <person name="Zhang L."/>
            <person name="Zhu J."/>
            <person name="Weng Q."/>
            <person name="Mu J."/>
            <person name="Lu Y."/>
            <person name="Fan D."/>
            <person name="Liu Y."/>
            <person name="Guan J."/>
            <person name="Zhang Y."/>
            <person name="Yu S."/>
            <person name="Liu X."/>
            <person name="Zhang Y."/>
            <person name="Hong G."/>
            <person name="Han B."/>
            <person name="Choisne N."/>
            <person name="Demange N."/>
            <person name="Orjeda G."/>
            <person name="Samain S."/>
            <person name="Cattolico L."/>
            <person name="Pelletier E."/>
            <person name="Couloux A."/>
            <person name="Segurens B."/>
            <person name="Wincker P."/>
            <person name="D'Hont A."/>
            <person name="Scarpelli C."/>
            <person name="Weissenbach J."/>
            <person name="Salanoubat M."/>
            <person name="Quetier F."/>
            <person name="Yu Y."/>
            <person name="Kim H.R."/>
            <person name="Rambo T."/>
            <person name="Currie J."/>
            <person name="Collura K."/>
            <person name="Luo M."/>
            <person name="Yang T."/>
            <person name="Ammiraju J.S.S."/>
            <person name="Engler F."/>
            <person name="Soderlund C."/>
            <person name="Wing R.A."/>
            <person name="Palmer L.E."/>
            <person name="de la Bastide M."/>
            <person name="Spiegel L."/>
            <person name="Nascimento L."/>
            <person name="Zutavern T."/>
            <person name="O'Shaughnessy A."/>
            <person name="Dike S."/>
            <person name="Dedhia N."/>
            <person name="Preston R."/>
            <person name="Balija V."/>
            <person name="McCombie W.R."/>
            <person name="Chow T."/>
            <person name="Chen H."/>
            <person name="Chung M."/>
            <person name="Chen C."/>
            <person name="Shaw J."/>
            <person name="Wu H."/>
            <person name="Hsiao K."/>
            <person name="Chao Y."/>
            <person name="Chu M."/>
            <person name="Cheng C."/>
            <person name="Hour A."/>
            <person name="Lee P."/>
            <person name="Lin S."/>
            <person name="Lin Y."/>
            <person name="Liou J."/>
            <person name="Liu S."/>
            <person name="Hsing Y."/>
            <person name="Raghuvanshi S."/>
            <person name="Mohanty A."/>
            <person name="Bharti A.K."/>
            <person name="Gaur A."/>
            <person name="Gupta V."/>
            <person name="Kumar D."/>
            <person name="Ravi V."/>
            <person name="Vij S."/>
            <person name="Kapur A."/>
            <person name="Khurana P."/>
            <person name="Khurana P."/>
            <person name="Khurana J.P."/>
            <person name="Tyagi A.K."/>
            <person name="Gaikwad K."/>
            <person name="Singh A."/>
            <person name="Dalal V."/>
            <person name="Srivastava S."/>
            <person name="Dixit A."/>
            <person name="Pal A.K."/>
            <person name="Ghazi I.A."/>
            <person name="Yadav M."/>
            <person name="Pandit A."/>
            <person name="Bhargava A."/>
            <person name="Sureshbabu K."/>
            <person name="Batra K."/>
            <person name="Sharma T.R."/>
            <person name="Mohapatra T."/>
            <person name="Singh N.K."/>
            <person name="Messing J."/>
            <person name="Nelson A.B."/>
            <person name="Fuks G."/>
            <person name="Kavchok S."/>
            <person name="Keizer G."/>
            <person name="Linton E."/>
            <person name="Llaca V."/>
            <person name="Song R."/>
            <person name="Tanyolac B."/>
            <person name="Young S."/>
            <person name="Ho-Il K."/>
            <person name="Hahn J.H."/>
            <person name="Sangsakoo G."/>
            <person name="Vanavichit A."/>
            <person name="de Mattos Luiz.A.T."/>
            <person name="Zimmer P.D."/>
            <person name="Malone G."/>
            <person name="Dellagostin O."/>
            <person name="de Oliveira A.C."/>
            <person name="Bevan M."/>
            <person name="Bancroft I."/>
            <person name="Minx P."/>
            <person name="Cordum H."/>
            <person name="Wilson R."/>
            <person name="Cheng Z."/>
            <person name="Jin W."/>
            <person name="Jiang J."/>
            <person name="Leong S.A."/>
            <person name="Iwama H."/>
            <person name="Gojobori T."/>
            <person name="Itoh T."/>
            <person name="Niimura Y."/>
            <person name="Fujii Y."/>
            <person name="Habara T."/>
            <person name="Sakai H."/>
            <person name="Sato Y."/>
            <person name="Wilson G."/>
            <person name="Kumar K."/>
            <person name="McCouch S."/>
            <person name="Juretic N."/>
            <person name="Hoen D."/>
            <person name="Wright S."/>
            <person name="Bruskiewich R."/>
            <person name="Bureau T."/>
            <person name="Miyao A."/>
            <person name="Hirochika H."/>
            <person name="Nishikawa T."/>
            <person name="Kadowaki K."/>
            <person name="Sugiura M."/>
            <person name="Burr B."/>
            <person name="Sasaki T."/>
        </authorList>
    </citation>
    <scope>NUCLEOTIDE SEQUENCE [LARGE SCALE GENOMIC DNA]</scope>
    <source>
        <strain evidence="3">cv. Nipponbare</strain>
    </source>
</reference>
<dbReference type="Proteomes" id="UP000059680">
    <property type="component" value="Chromosome 1"/>
</dbReference>
<evidence type="ECO:0000313" key="2">
    <source>
        <dbReference type="EMBL" id="BAS74156.1"/>
    </source>
</evidence>
<dbReference type="AlphaFoldDB" id="A0A0P0V7Q8"/>